<evidence type="ECO:0000259" key="5">
    <source>
        <dbReference type="Pfam" id="PF08669"/>
    </source>
</evidence>
<dbReference type="SUPFAM" id="SSF51905">
    <property type="entry name" value="FAD/NAD(P)-binding domain"/>
    <property type="match status" value="1"/>
</dbReference>
<evidence type="ECO:0000256" key="1">
    <source>
        <dbReference type="ARBA" id="ARBA00008609"/>
    </source>
</evidence>
<dbReference type="InterPro" id="IPR036188">
    <property type="entry name" value="FAD/NAD-bd_sf"/>
</dbReference>
<dbReference type="InterPro" id="IPR013977">
    <property type="entry name" value="GcvT_C"/>
</dbReference>
<dbReference type="InterPro" id="IPR027266">
    <property type="entry name" value="TrmE/GcvT-like"/>
</dbReference>
<gene>
    <name evidence="7" type="ORF">DI563_03655</name>
</gene>
<dbReference type="Pfam" id="PF01571">
    <property type="entry name" value="GCV_T"/>
    <property type="match status" value="1"/>
</dbReference>
<feature type="domain" description="FAD/NAD(P)-binding" evidence="4">
    <location>
        <begin position="167"/>
        <end position="427"/>
    </location>
</feature>
<dbReference type="InterPro" id="IPR041117">
    <property type="entry name" value="SoxA_A3"/>
</dbReference>
<dbReference type="PANTHER" id="PTHR43757:SF2">
    <property type="entry name" value="AMINOMETHYLTRANSFERASE, MITOCHONDRIAL"/>
    <property type="match status" value="1"/>
</dbReference>
<dbReference type="InterPro" id="IPR042204">
    <property type="entry name" value="2Fe-2S-bd_N"/>
</dbReference>
<dbReference type="Pfam" id="PF13510">
    <property type="entry name" value="Fer2_4"/>
    <property type="match status" value="1"/>
</dbReference>
<dbReference type="Pfam" id="PF07992">
    <property type="entry name" value="Pyr_redox_2"/>
    <property type="match status" value="1"/>
</dbReference>
<dbReference type="InterPro" id="IPR006277">
    <property type="entry name" value="Sarcosine_oxidase_asu"/>
</dbReference>
<evidence type="ECO:0000259" key="3">
    <source>
        <dbReference type="Pfam" id="PF01571"/>
    </source>
</evidence>
<name>A0A2W5SCV8_VARPD</name>
<feature type="domain" description="GCVT N-terminal" evidence="3">
    <location>
        <begin position="612"/>
        <end position="883"/>
    </location>
</feature>
<feature type="domain" description="SoxA A3" evidence="6">
    <location>
        <begin position="514"/>
        <end position="597"/>
    </location>
</feature>
<dbReference type="Gene3D" id="3.30.1360.120">
    <property type="entry name" value="Probable tRNA modification gtpase trme, domain 1"/>
    <property type="match status" value="1"/>
</dbReference>
<keyword evidence="2" id="KW-0560">Oxidoreductase</keyword>
<sequence length="997" mass="107481">MSRLKHGGRIDRNNTIRFTFNGRPYEGHPGDTLASALLANQVSLVARSWKYHRPRGILSAGVEEPNALVQLFEGARTVPNARMTEVGLVDGLVAKSIHAHPSLAFDLKAVNGWFSRLIPAGFYYKTFMASQGAWHFFEKRIRAASGLGVSPAEPDPDRYEKRFAHCDVLVVGGGIAGLTAALAAGRSGARVILCDEQSEPGGWLLSSGEQIDGMTAAEWVTKVCAELAAMPEVQVLARTTAFGYHDHDLVTLAERRSDHLAPEAAPTFRERLWKVRAKRVVIASGAQERPLVFGNNDLPGIMLASAVSTYIRRYAVLPGQNAVVFTNNDAAYDAALALQDAGASVVVIDARSTVDGTFAQRARDRGIRIRTGQVIVEAKGGKRIDKVVVYGMDEQDRLKGEAQVLSCDLLALSGGFSPVIHLQCQAGSKPAWDDRLAAFVPGKPAQSESSAGACRGQESLLLCAEDGWAAGAAAARATGFKTPDDARLRMAETRLGALRPLWLVPHPKGATRGPKQFVDLQNDVAASDIHLAVREGFVSIEHIKRYTAMGFGTDQGKTGNINGMGIAASIVGKSIPQVGTTTFRPNYTPVTFGAVAGLALGDAFEPVRTTPMHSWHLQQGALLEDVGQWKRPWYYPRKGEDLHAAVRREVLAVRESVGTLDASTLGKIDIQGPDAATLLNWVYTNAWSKLEVGKCRYGLMMDENGMVFDDGVTVRLAENHFLMHTTTGGAARVLAWLERWLQTEWPHLKVYLTSVTDHWSTTAIAGPKAREVLKKICSDVNFDDEAFPFMSYREGTVAGVKARIMRISFSGERSYEVNVPAADGLKVWKAVHAAGAEFGITPYGTEAMHVLRAEKGYIIVGQDTDGSVTPIDLGMGGMVAKTKDCLGKRSLTRSDTAKAARKQFVGLLADDPQLVLEEGAQVIDAPVGPGQLARSAGHVTSSYASPTLNRSIALALVVGGSQRMGERVHLSMAGGRTATATITSPVFFDPKSERQNA</sequence>
<dbReference type="EMBL" id="QFPP01000018">
    <property type="protein sequence ID" value="PZQ77473.1"/>
    <property type="molecule type" value="Genomic_DNA"/>
</dbReference>
<accession>A0A2W5SCV8</accession>
<evidence type="ECO:0000313" key="7">
    <source>
        <dbReference type="EMBL" id="PZQ77473.1"/>
    </source>
</evidence>
<organism evidence="7 8">
    <name type="scientific">Variovorax paradoxus</name>
    <dbReference type="NCBI Taxonomy" id="34073"/>
    <lineage>
        <taxon>Bacteria</taxon>
        <taxon>Pseudomonadati</taxon>
        <taxon>Pseudomonadota</taxon>
        <taxon>Betaproteobacteria</taxon>
        <taxon>Burkholderiales</taxon>
        <taxon>Comamonadaceae</taxon>
        <taxon>Variovorax</taxon>
    </lineage>
</organism>
<dbReference type="Proteomes" id="UP000249135">
    <property type="component" value="Unassembled WGS sequence"/>
</dbReference>
<dbReference type="Gene3D" id="3.50.50.60">
    <property type="entry name" value="FAD/NAD(P)-binding domain"/>
    <property type="match status" value="2"/>
</dbReference>
<dbReference type="SUPFAM" id="SSF101790">
    <property type="entry name" value="Aminomethyltransferase beta-barrel domain"/>
    <property type="match status" value="1"/>
</dbReference>
<dbReference type="AlphaFoldDB" id="A0A2W5SCV8"/>
<dbReference type="PRINTS" id="PR00469">
    <property type="entry name" value="PNDRDTASEII"/>
</dbReference>
<evidence type="ECO:0000259" key="4">
    <source>
        <dbReference type="Pfam" id="PF07992"/>
    </source>
</evidence>
<dbReference type="PIRSF" id="PIRSF037980">
    <property type="entry name" value="SoxA"/>
    <property type="match status" value="1"/>
</dbReference>
<dbReference type="InterPro" id="IPR023753">
    <property type="entry name" value="FAD/NAD-binding_dom"/>
</dbReference>
<dbReference type="Gene3D" id="3.10.20.440">
    <property type="entry name" value="2Fe-2S iron-sulphur cluster binding domain, sarcosine oxidase, alpha subunit, N-terminal domain"/>
    <property type="match status" value="1"/>
</dbReference>
<dbReference type="InterPro" id="IPR006222">
    <property type="entry name" value="GCVT_N"/>
</dbReference>
<dbReference type="Pfam" id="PF08669">
    <property type="entry name" value="GCV_T_C"/>
    <property type="match status" value="1"/>
</dbReference>
<dbReference type="Pfam" id="PF17806">
    <property type="entry name" value="SO_alpha_A3"/>
    <property type="match status" value="1"/>
</dbReference>
<dbReference type="SUPFAM" id="SSF103025">
    <property type="entry name" value="Folate-binding domain"/>
    <property type="match status" value="1"/>
</dbReference>
<dbReference type="PRINTS" id="PR00368">
    <property type="entry name" value="FADPNR"/>
</dbReference>
<protein>
    <submittedName>
        <fullName evidence="7">Sarcosine oxidase subunit alpha</fullName>
    </submittedName>
</protein>
<dbReference type="InterPro" id="IPR029043">
    <property type="entry name" value="GcvT/YgfZ_C"/>
</dbReference>
<reference evidence="7 8" key="1">
    <citation type="submission" date="2017-08" db="EMBL/GenBank/DDBJ databases">
        <title>Infants hospitalized years apart are colonized by the same room-sourced microbial strains.</title>
        <authorList>
            <person name="Brooks B."/>
            <person name="Olm M.R."/>
            <person name="Firek B.A."/>
            <person name="Baker R."/>
            <person name="Thomas B.C."/>
            <person name="Morowitz M.J."/>
            <person name="Banfield J.F."/>
        </authorList>
    </citation>
    <scope>NUCLEOTIDE SEQUENCE [LARGE SCALE GENOMIC DNA]</scope>
    <source>
        <strain evidence="7">S2_005_003_R2_41</strain>
    </source>
</reference>
<evidence type="ECO:0000259" key="6">
    <source>
        <dbReference type="Pfam" id="PF17806"/>
    </source>
</evidence>
<dbReference type="PANTHER" id="PTHR43757">
    <property type="entry name" value="AMINOMETHYLTRANSFERASE"/>
    <property type="match status" value="1"/>
</dbReference>
<evidence type="ECO:0000256" key="2">
    <source>
        <dbReference type="ARBA" id="ARBA00023002"/>
    </source>
</evidence>
<evidence type="ECO:0000313" key="8">
    <source>
        <dbReference type="Proteomes" id="UP000249135"/>
    </source>
</evidence>
<feature type="domain" description="Aminomethyltransferase C-terminal" evidence="5">
    <location>
        <begin position="902"/>
        <end position="989"/>
    </location>
</feature>
<comment type="caution">
    <text evidence="7">The sequence shown here is derived from an EMBL/GenBank/DDBJ whole genome shotgun (WGS) entry which is preliminary data.</text>
</comment>
<dbReference type="NCBIfam" id="TIGR01372">
    <property type="entry name" value="soxA"/>
    <property type="match status" value="1"/>
</dbReference>
<comment type="similarity">
    <text evidence="1">Belongs to the GcvT family.</text>
</comment>
<proteinExistence type="inferred from homology"/>
<dbReference type="GO" id="GO:0008115">
    <property type="term" value="F:sarcosine oxidase activity"/>
    <property type="evidence" value="ECO:0007669"/>
    <property type="project" value="InterPro"/>
</dbReference>
<dbReference type="GO" id="GO:0046653">
    <property type="term" value="P:tetrahydrofolate metabolic process"/>
    <property type="evidence" value="ECO:0007669"/>
    <property type="project" value="InterPro"/>
</dbReference>
<dbReference type="InterPro" id="IPR028896">
    <property type="entry name" value="GcvT/YgfZ/DmdA"/>
</dbReference>